<dbReference type="PANTHER" id="PTHR33507">
    <property type="entry name" value="INNER MEMBRANE PROTEIN YBBJ"/>
    <property type="match status" value="1"/>
</dbReference>
<evidence type="ECO:0000256" key="3">
    <source>
        <dbReference type="ARBA" id="ARBA00022989"/>
    </source>
</evidence>
<reference evidence="7 8" key="1">
    <citation type="journal article" date="2013" name="ISME J.">
        <title>A metabolic model for members of the genus Tetrasphaera involved in enhanced biological phosphorus removal.</title>
        <authorList>
            <person name="Kristiansen R."/>
            <person name="Nguyen H.T.T."/>
            <person name="Saunders A.M."/>
            <person name="Nielsen J.L."/>
            <person name="Wimmer R."/>
            <person name="Le V.Q."/>
            <person name="McIlroy S.J."/>
            <person name="Petrovski S."/>
            <person name="Seviour R.J."/>
            <person name="Calteau A."/>
            <person name="Nielsen K.L."/>
            <person name="Nielsen P.H."/>
        </authorList>
    </citation>
    <scope>NUCLEOTIDE SEQUENCE [LARGE SCALE GENOMIC DNA]</scope>
    <source>
        <strain evidence="7 8">T1-X7</strain>
    </source>
</reference>
<evidence type="ECO:0000313" key="8">
    <source>
        <dbReference type="Proteomes" id="UP000035721"/>
    </source>
</evidence>
<gene>
    <name evidence="7" type="ORF">BN12_520009</name>
</gene>
<sequence>MEWIGQNPWLAWLGLALVLAAIETATVDFTFIMLSGGALGAMVAAAVGAPVWLQVVVFVVIATALVFVVRPLVRRRFMDTETHLAIGSPALVGRAARVVQTVTEYDGRVKLAGETWSARLTSGEPACQPGQEVRVIAIEGATAIVTRASTPASPAET</sequence>
<dbReference type="Pfam" id="PF01957">
    <property type="entry name" value="NfeD"/>
    <property type="match status" value="1"/>
</dbReference>
<keyword evidence="8" id="KW-1185">Reference proteome</keyword>
<dbReference type="EMBL" id="CAJB01000384">
    <property type="protein sequence ID" value="CCH79666.1"/>
    <property type="molecule type" value="Genomic_DNA"/>
</dbReference>
<evidence type="ECO:0000256" key="4">
    <source>
        <dbReference type="ARBA" id="ARBA00023136"/>
    </source>
</evidence>
<evidence type="ECO:0000259" key="6">
    <source>
        <dbReference type="Pfam" id="PF01957"/>
    </source>
</evidence>
<keyword evidence="3 5" id="KW-1133">Transmembrane helix</keyword>
<dbReference type="InterPro" id="IPR002810">
    <property type="entry name" value="NfeD-like_C"/>
</dbReference>
<dbReference type="OrthoDB" id="3174252at2"/>
<evidence type="ECO:0000313" key="7">
    <source>
        <dbReference type="EMBL" id="CCH79666.1"/>
    </source>
</evidence>
<evidence type="ECO:0000256" key="5">
    <source>
        <dbReference type="SAM" id="Phobius"/>
    </source>
</evidence>
<dbReference type="Gene3D" id="2.40.50.140">
    <property type="entry name" value="Nucleic acid-binding proteins"/>
    <property type="match status" value="1"/>
</dbReference>
<dbReference type="RefSeq" id="WP_048551581.1">
    <property type="nucleotide sequence ID" value="NZ_HF570958.1"/>
</dbReference>
<feature type="domain" description="NfeD-like C-terminal" evidence="6">
    <location>
        <begin position="90"/>
        <end position="147"/>
    </location>
</feature>
<name>A0A077M1G4_9MICO</name>
<dbReference type="PANTHER" id="PTHR33507:SF3">
    <property type="entry name" value="INNER MEMBRANE PROTEIN YBBJ"/>
    <property type="match status" value="1"/>
</dbReference>
<organism evidence="7 8">
    <name type="scientific">Nostocoides japonicum T1-X7</name>
    <dbReference type="NCBI Taxonomy" id="1194083"/>
    <lineage>
        <taxon>Bacteria</taxon>
        <taxon>Bacillati</taxon>
        <taxon>Actinomycetota</taxon>
        <taxon>Actinomycetes</taxon>
        <taxon>Micrococcales</taxon>
        <taxon>Intrasporangiaceae</taxon>
        <taxon>Nostocoides</taxon>
    </lineage>
</organism>
<evidence type="ECO:0000256" key="1">
    <source>
        <dbReference type="ARBA" id="ARBA00004141"/>
    </source>
</evidence>
<accession>A0A077M1G4</accession>
<dbReference type="Proteomes" id="UP000035721">
    <property type="component" value="Unassembled WGS sequence"/>
</dbReference>
<proteinExistence type="predicted"/>
<keyword evidence="2 5" id="KW-0812">Transmembrane</keyword>
<evidence type="ECO:0000256" key="2">
    <source>
        <dbReference type="ARBA" id="ARBA00022692"/>
    </source>
</evidence>
<dbReference type="AlphaFoldDB" id="A0A077M1G4"/>
<comment type="subcellular location">
    <subcellularLocation>
        <location evidence="1">Membrane</location>
        <topology evidence="1">Multi-pass membrane protein</topology>
    </subcellularLocation>
</comment>
<keyword evidence="4 5" id="KW-0472">Membrane</keyword>
<dbReference type="STRING" id="1194083.BN12_520009"/>
<protein>
    <submittedName>
        <fullName evidence="7">Putative integral membrane protein</fullName>
    </submittedName>
</protein>
<dbReference type="SUPFAM" id="SSF141322">
    <property type="entry name" value="NfeD domain-like"/>
    <property type="match status" value="1"/>
</dbReference>
<dbReference type="GO" id="GO:0005886">
    <property type="term" value="C:plasma membrane"/>
    <property type="evidence" value="ECO:0007669"/>
    <property type="project" value="TreeGrafter"/>
</dbReference>
<comment type="caution">
    <text evidence="7">The sequence shown here is derived from an EMBL/GenBank/DDBJ whole genome shotgun (WGS) entry which is preliminary data.</text>
</comment>
<dbReference type="InterPro" id="IPR012340">
    <property type="entry name" value="NA-bd_OB-fold"/>
</dbReference>
<feature type="transmembrane region" description="Helical" evidence="5">
    <location>
        <begin position="50"/>
        <end position="69"/>
    </location>
</feature>
<dbReference type="InterPro" id="IPR052165">
    <property type="entry name" value="Membrane_assoc_protease"/>
</dbReference>